<evidence type="ECO:0000256" key="2">
    <source>
        <dbReference type="ARBA" id="ARBA00009347"/>
    </source>
</evidence>
<evidence type="ECO:0000313" key="8">
    <source>
        <dbReference type="EMBL" id="PPK77310.1"/>
    </source>
</evidence>
<dbReference type="EMBL" id="PTIZ01000002">
    <property type="protein sequence ID" value="PPK77310.1"/>
    <property type="molecule type" value="Genomic_DNA"/>
</dbReference>
<dbReference type="Gene3D" id="1.10.540.10">
    <property type="entry name" value="Acyl-CoA dehydrogenase/oxidase, N-terminal domain"/>
    <property type="match status" value="1"/>
</dbReference>
<keyword evidence="3 5" id="KW-0285">Flavoprotein</keyword>
<dbReference type="CDD" id="cd00567">
    <property type="entry name" value="ACAD"/>
    <property type="match status" value="1"/>
</dbReference>
<gene>
    <name evidence="8" type="ORF">B0F87_102422</name>
</gene>
<dbReference type="InterPro" id="IPR046373">
    <property type="entry name" value="Acyl-CoA_Oxase/DH_mid-dom_sf"/>
</dbReference>
<feature type="domain" description="Acyl-CoA dehydrogenase/oxidase C-terminal" evidence="6">
    <location>
        <begin position="231"/>
        <end position="367"/>
    </location>
</feature>
<evidence type="ECO:0000256" key="4">
    <source>
        <dbReference type="ARBA" id="ARBA00022827"/>
    </source>
</evidence>
<dbReference type="Pfam" id="PF02770">
    <property type="entry name" value="Acyl-CoA_dh_M"/>
    <property type="match status" value="1"/>
</dbReference>
<name>A0A2S6HIM9_9GAMM</name>
<dbReference type="InterPro" id="IPR009075">
    <property type="entry name" value="AcylCo_DH/oxidase_C"/>
</dbReference>
<keyword evidence="4 5" id="KW-0274">FAD</keyword>
<dbReference type="Pfam" id="PF00441">
    <property type="entry name" value="Acyl-CoA_dh_1"/>
    <property type="match status" value="1"/>
</dbReference>
<reference evidence="8 9" key="1">
    <citation type="submission" date="2018-02" db="EMBL/GenBank/DDBJ databases">
        <title>Subsurface microbial communities from deep shales in Ohio and West Virginia, USA.</title>
        <authorList>
            <person name="Wrighton K."/>
        </authorList>
    </citation>
    <scope>NUCLEOTIDE SEQUENCE [LARGE SCALE GENOMIC DNA]</scope>
    <source>
        <strain evidence="8 9">OWC-DMM</strain>
    </source>
</reference>
<comment type="similarity">
    <text evidence="2 5">Belongs to the acyl-CoA dehydrogenase family.</text>
</comment>
<dbReference type="AlphaFoldDB" id="A0A2S6HIM9"/>
<evidence type="ECO:0000256" key="5">
    <source>
        <dbReference type="RuleBase" id="RU362125"/>
    </source>
</evidence>
<accession>A0A2S6HIM9</accession>
<dbReference type="GO" id="GO:0050660">
    <property type="term" value="F:flavin adenine dinucleotide binding"/>
    <property type="evidence" value="ECO:0007669"/>
    <property type="project" value="InterPro"/>
</dbReference>
<evidence type="ECO:0000256" key="3">
    <source>
        <dbReference type="ARBA" id="ARBA00022630"/>
    </source>
</evidence>
<dbReference type="PANTHER" id="PTHR43884">
    <property type="entry name" value="ACYL-COA DEHYDROGENASE"/>
    <property type="match status" value="1"/>
</dbReference>
<comment type="caution">
    <text evidence="8">The sequence shown here is derived from an EMBL/GenBank/DDBJ whole genome shotgun (WGS) entry which is preliminary data.</text>
</comment>
<dbReference type="InterPro" id="IPR036250">
    <property type="entry name" value="AcylCo_DH-like_C"/>
</dbReference>
<dbReference type="PANTHER" id="PTHR43884:SF12">
    <property type="entry name" value="ISOVALERYL-COA DEHYDROGENASE, MITOCHONDRIAL-RELATED"/>
    <property type="match status" value="1"/>
</dbReference>
<dbReference type="InterPro" id="IPR009100">
    <property type="entry name" value="AcylCoA_DH/oxidase_NM_dom_sf"/>
</dbReference>
<proteinExistence type="inferred from homology"/>
<feature type="domain" description="Acyl-CoA oxidase/dehydrogenase middle" evidence="7">
    <location>
        <begin position="126"/>
        <end position="218"/>
    </location>
</feature>
<dbReference type="Proteomes" id="UP000240010">
    <property type="component" value="Unassembled WGS sequence"/>
</dbReference>
<dbReference type="Gene3D" id="2.40.110.10">
    <property type="entry name" value="Butyryl-CoA Dehydrogenase, subunit A, domain 2"/>
    <property type="match status" value="1"/>
</dbReference>
<dbReference type="InterPro" id="IPR037069">
    <property type="entry name" value="AcylCoA_DH/ox_N_sf"/>
</dbReference>
<dbReference type="InterPro" id="IPR006091">
    <property type="entry name" value="Acyl-CoA_Oxase/DH_mid-dom"/>
</dbReference>
<dbReference type="Gene3D" id="1.20.140.10">
    <property type="entry name" value="Butyryl-CoA Dehydrogenase, subunit A, domain 3"/>
    <property type="match status" value="1"/>
</dbReference>
<sequence>MNNESATALEQLFGDPWDSTNPCSFSEILAADECAEMLVAGEQILDHFGFAAEFVPVALGGRLHNLTRMIELGRAVFRHDPCLGLGYGASALVAAVNVWSAGTLAQQEKVAALLLHNRKLSCGYHELEHGNDLARVEFEALRQDDHWVLNGGKQVIANIERADAIVIYARTEHHQGSRSHSQLLLEKSTLPPSHISYPPRFASIGMRGVQLGGIAVHDCPIAPDSIIGIPGHGLETALKVFQVTRVALPGMFMGILDTGLRSTLRYAQQRMLYGRAVLDLPQTQTVMVNAFADLLLCDCFTTVVARSLHLTPNAGSIYSAAVKYLIPKLLIDAMTGLSAILGSQFYLRNGDHALFQKLLRDLKPASFGHAARTTCQMTILPQLPQLARRAWLQQTTTPAPAAMFQFEQDLPPFSFQALTIGANGQDPLAAALVETCAALHEENKHPQLAVLAQGFVDELVQLQQLCAVLPPTELSVMASPCSYALTTRYVAVLAASACLNLWWHNRAQGDLFLRDPIWLELVLQRLQSMLTKAPHSLSEQHSAHLLAELLERYQHAVSFDLTRRALPGWAASLSSTYC</sequence>
<dbReference type="SUPFAM" id="SSF47203">
    <property type="entry name" value="Acyl-CoA dehydrogenase C-terminal domain-like"/>
    <property type="match status" value="1"/>
</dbReference>
<evidence type="ECO:0000259" key="6">
    <source>
        <dbReference type="Pfam" id="PF00441"/>
    </source>
</evidence>
<dbReference type="GO" id="GO:0003995">
    <property type="term" value="F:acyl-CoA dehydrogenase activity"/>
    <property type="evidence" value="ECO:0007669"/>
    <property type="project" value="TreeGrafter"/>
</dbReference>
<comment type="cofactor">
    <cofactor evidence="1 5">
        <name>FAD</name>
        <dbReference type="ChEBI" id="CHEBI:57692"/>
    </cofactor>
</comment>
<evidence type="ECO:0000256" key="1">
    <source>
        <dbReference type="ARBA" id="ARBA00001974"/>
    </source>
</evidence>
<organism evidence="8 9">
    <name type="scientific">Methylobacter tundripaludum</name>
    <dbReference type="NCBI Taxonomy" id="173365"/>
    <lineage>
        <taxon>Bacteria</taxon>
        <taxon>Pseudomonadati</taxon>
        <taxon>Pseudomonadota</taxon>
        <taxon>Gammaproteobacteria</taxon>
        <taxon>Methylococcales</taxon>
        <taxon>Methylococcaceae</taxon>
        <taxon>Methylobacter</taxon>
    </lineage>
</organism>
<protein>
    <submittedName>
        <fullName evidence="8">Alkylation response protein AidB-like acyl-CoA dehydrogenase</fullName>
    </submittedName>
</protein>
<evidence type="ECO:0000313" key="9">
    <source>
        <dbReference type="Proteomes" id="UP000240010"/>
    </source>
</evidence>
<keyword evidence="5" id="KW-0560">Oxidoreductase</keyword>
<dbReference type="SUPFAM" id="SSF56645">
    <property type="entry name" value="Acyl-CoA dehydrogenase NM domain-like"/>
    <property type="match status" value="1"/>
</dbReference>
<evidence type="ECO:0000259" key="7">
    <source>
        <dbReference type="Pfam" id="PF02770"/>
    </source>
</evidence>
<dbReference type="RefSeq" id="WP_181050048.1">
    <property type="nucleotide sequence ID" value="NZ_PTIZ01000002.1"/>
</dbReference>